<dbReference type="PANTHER" id="PTHR23501">
    <property type="entry name" value="MAJOR FACILITATOR SUPERFAMILY"/>
    <property type="match status" value="1"/>
</dbReference>
<dbReference type="InterPro" id="IPR011701">
    <property type="entry name" value="MFS"/>
</dbReference>
<proteinExistence type="predicted"/>
<feature type="transmembrane region" description="Helical" evidence="7">
    <location>
        <begin position="167"/>
        <end position="188"/>
    </location>
</feature>
<feature type="transmembrane region" description="Helical" evidence="7">
    <location>
        <begin position="401"/>
        <end position="419"/>
    </location>
</feature>
<dbReference type="InterPro" id="IPR004638">
    <property type="entry name" value="EmrB-like"/>
</dbReference>
<dbReference type="Gene3D" id="1.20.1720.10">
    <property type="entry name" value="Multidrug resistance protein D"/>
    <property type="match status" value="1"/>
</dbReference>
<dbReference type="EMBL" id="JBICRM010000015">
    <property type="protein sequence ID" value="MFG1706330.1"/>
    <property type="molecule type" value="Genomic_DNA"/>
</dbReference>
<evidence type="ECO:0000313" key="9">
    <source>
        <dbReference type="EMBL" id="MFG1706330.1"/>
    </source>
</evidence>
<feature type="transmembrane region" description="Helical" evidence="7">
    <location>
        <begin position="361"/>
        <end position="380"/>
    </location>
</feature>
<evidence type="ECO:0000256" key="6">
    <source>
        <dbReference type="ARBA" id="ARBA00023136"/>
    </source>
</evidence>
<organism evidence="9 10">
    <name type="scientific">Nonomuraea marmarensis</name>
    <dbReference type="NCBI Taxonomy" id="3351344"/>
    <lineage>
        <taxon>Bacteria</taxon>
        <taxon>Bacillati</taxon>
        <taxon>Actinomycetota</taxon>
        <taxon>Actinomycetes</taxon>
        <taxon>Streptosporangiales</taxon>
        <taxon>Streptosporangiaceae</taxon>
        <taxon>Nonomuraea</taxon>
    </lineage>
</organism>
<feature type="transmembrane region" description="Helical" evidence="7">
    <location>
        <begin position="308"/>
        <end position="326"/>
    </location>
</feature>
<dbReference type="NCBIfam" id="TIGR00711">
    <property type="entry name" value="efflux_EmrB"/>
    <property type="match status" value="1"/>
</dbReference>
<feature type="transmembrane region" description="Helical" evidence="7">
    <location>
        <begin position="230"/>
        <end position="249"/>
    </location>
</feature>
<keyword evidence="3" id="KW-1003">Cell membrane</keyword>
<feature type="transmembrane region" description="Helical" evidence="7">
    <location>
        <begin position="335"/>
        <end position="355"/>
    </location>
</feature>
<reference evidence="9 10" key="1">
    <citation type="submission" date="2024-10" db="EMBL/GenBank/DDBJ databases">
        <authorList>
            <person name="Topkara A.R."/>
            <person name="Saygin H."/>
        </authorList>
    </citation>
    <scope>NUCLEOTIDE SEQUENCE [LARGE SCALE GENOMIC DNA]</scope>
    <source>
        <strain evidence="9 10">M3C6</strain>
    </source>
</reference>
<feature type="transmembrane region" description="Helical" evidence="7">
    <location>
        <begin position="200"/>
        <end position="218"/>
    </location>
</feature>
<dbReference type="RefSeq" id="WP_393169092.1">
    <property type="nucleotide sequence ID" value="NZ_JBICRM010000015.1"/>
</dbReference>
<sequence>MTTDMNPKGKGLVLLAALGGMFLALLDQTIVGTALPRITSELGGSSLYVWVVTAYLLTSTVTVPLYGRLSDQHGRKPLLLVGMVVFVAGSALCGVAQDMVQLIAFRALQGLGAGALLPLSIALVMELFPPSTNGARVQGALGGVMGLTYLAGPFLGGLFTDHATWRWAFYVNVPLGLVLIAIVVLRLPNRPGVGGGRPDYAGIAVFTVAITALLLGLTEKGLDGNAWTDAAVAGPIVLALALLAVFVLVERRAASPIMPMHLFGNRTYTLVNLTSFFTAFCMYAGVVFLPRYFQEALGVSATESGLRIYPMTLAMVVGSVLMGVLTSRTRVYKPWLVAAPFLLVAGTLLCLNLTLQTGAVALAGWMSLIGLGMGPMLSGLTMAAQQSVEPQYIGTASANLTFFRQIGGSVALAVGGTLYTSTVTANALVHGVAAAHASAAALVIPSIGVVGALVALVALVAMPAKRLDAPAVPENKVEVGFAS</sequence>
<evidence type="ECO:0000256" key="5">
    <source>
        <dbReference type="ARBA" id="ARBA00022989"/>
    </source>
</evidence>
<evidence type="ECO:0000256" key="3">
    <source>
        <dbReference type="ARBA" id="ARBA00022475"/>
    </source>
</evidence>
<protein>
    <submittedName>
        <fullName evidence="9">MDR family MFS transporter</fullName>
    </submittedName>
</protein>
<dbReference type="SUPFAM" id="SSF103473">
    <property type="entry name" value="MFS general substrate transporter"/>
    <property type="match status" value="1"/>
</dbReference>
<keyword evidence="2" id="KW-0813">Transport</keyword>
<evidence type="ECO:0000256" key="4">
    <source>
        <dbReference type="ARBA" id="ARBA00022692"/>
    </source>
</evidence>
<comment type="subcellular location">
    <subcellularLocation>
        <location evidence="1">Cell membrane</location>
        <topology evidence="1">Multi-pass membrane protein</topology>
    </subcellularLocation>
</comment>
<keyword evidence="4 7" id="KW-0812">Transmembrane</keyword>
<dbReference type="CDD" id="cd17502">
    <property type="entry name" value="MFS_Azr1_MDR_like"/>
    <property type="match status" value="1"/>
</dbReference>
<name>A0ABW7AG43_9ACTN</name>
<keyword evidence="10" id="KW-1185">Reference proteome</keyword>
<feature type="transmembrane region" description="Helical" evidence="7">
    <location>
        <begin position="12"/>
        <end position="35"/>
    </location>
</feature>
<evidence type="ECO:0000313" key="10">
    <source>
        <dbReference type="Proteomes" id="UP001603978"/>
    </source>
</evidence>
<feature type="transmembrane region" description="Helical" evidence="7">
    <location>
        <begin position="439"/>
        <end position="461"/>
    </location>
</feature>
<feature type="domain" description="Major facilitator superfamily (MFS) profile" evidence="8">
    <location>
        <begin position="13"/>
        <end position="466"/>
    </location>
</feature>
<dbReference type="PROSITE" id="PS50850">
    <property type="entry name" value="MFS"/>
    <property type="match status" value="1"/>
</dbReference>
<accession>A0ABW7AG43</accession>
<evidence type="ECO:0000256" key="2">
    <source>
        <dbReference type="ARBA" id="ARBA00022448"/>
    </source>
</evidence>
<gene>
    <name evidence="9" type="ORF">ACFLIM_24345</name>
</gene>
<evidence type="ECO:0000256" key="7">
    <source>
        <dbReference type="SAM" id="Phobius"/>
    </source>
</evidence>
<dbReference type="Proteomes" id="UP001603978">
    <property type="component" value="Unassembled WGS sequence"/>
</dbReference>
<feature type="transmembrane region" description="Helical" evidence="7">
    <location>
        <begin position="47"/>
        <end position="66"/>
    </location>
</feature>
<comment type="caution">
    <text evidence="9">The sequence shown here is derived from an EMBL/GenBank/DDBJ whole genome shotgun (WGS) entry which is preliminary data.</text>
</comment>
<dbReference type="Pfam" id="PF07690">
    <property type="entry name" value="MFS_1"/>
    <property type="match status" value="1"/>
</dbReference>
<feature type="transmembrane region" description="Helical" evidence="7">
    <location>
        <begin position="270"/>
        <end position="288"/>
    </location>
</feature>
<dbReference type="Gene3D" id="1.20.1250.20">
    <property type="entry name" value="MFS general substrate transporter like domains"/>
    <property type="match status" value="1"/>
</dbReference>
<feature type="transmembrane region" description="Helical" evidence="7">
    <location>
        <begin position="78"/>
        <end position="97"/>
    </location>
</feature>
<dbReference type="PANTHER" id="PTHR23501:SF197">
    <property type="entry name" value="COMD"/>
    <property type="match status" value="1"/>
</dbReference>
<dbReference type="InterPro" id="IPR020846">
    <property type="entry name" value="MFS_dom"/>
</dbReference>
<keyword evidence="6 7" id="KW-0472">Membrane</keyword>
<feature type="transmembrane region" description="Helical" evidence="7">
    <location>
        <begin position="137"/>
        <end position="155"/>
    </location>
</feature>
<evidence type="ECO:0000256" key="1">
    <source>
        <dbReference type="ARBA" id="ARBA00004651"/>
    </source>
</evidence>
<evidence type="ECO:0000259" key="8">
    <source>
        <dbReference type="PROSITE" id="PS50850"/>
    </source>
</evidence>
<keyword evidence="5 7" id="KW-1133">Transmembrane helix</keyword>
<feature type="transmembrane region" description="Helical" evidence="7">
    <location>
        <begin position="103"/>
        <end position="125"/>
    </location>
</feature>
<dbReference type="InterPro" id="IPR036259">
    <property type="entry name" value="MFS_trans_sf"/>
</dbReference>